<evidence type="ECO:0000313" key="2">
    <source>
        <dbReference type="EMBL" id="TKR33932.1"/>
    </source>
</evidence>
<keyword evidence="3" id="KW-1185">Reference proteome</keyword>
<organism evidence="2 3">
    <name type="scientific">Luteimonas gilva</name>
    <dbReference type="NCBI Taxonomy" id="2572684"/>
    <lineage>
        <taxon>Bacteria</taxon>
        <taxon>Pseudomonadati</taxon>
        <taxon>Pseudomonadota</taxon>
        <taxon>Gammaproteobacteria</taxon>
        <taxon>Lysobacterales</taxon>
        <taxon>Lysobacteraceae</taxon>
        <taxon>Luteimonas</taxon>
    </lineage>
</organism>
<sequence>MSEPAVDTAPPRKAWFERAPINLGELAVETIAVVIGILLALAIDGWFDARKDRETVASALQSIRAEIARNREAALKHQRHLDAMAAAMERDNPGDAPPRPCSAWKGWSGTQEPMLLDTAYNVAIVTQALAKMPFAQASRIGEVYGGQQYVQKVYDKLGALLLNDQPMQLPNCAGIARELARSSGTLAARYELLLQPNPKP</sequence>
<reference evidence="2 3" key="1">
    <citation type="submission" date="2019-04" db="EMBL/GenBank/DDBJ databases">
        <title>Reference strain of H23.</title>
        <authorList>
            <person name="Luo X."/>
        </authorList>
    </citation>
    <scope>NUCLEOTIDE SEQUENCE [LARGE SCALE GENOMIC DNA]</scope>
    <source>
        <strain evidence="2 3">H23</strain>
    </source>
</reference>
<gene>
    <name evidence="2" type="ORF">FCE95_06590</name>
</gene>
<feature type="transmembrane region" description="Helical" evidence="1">
    <location>
        <begin position="26"/>
        <end position="47"/>
    </location>
</feature>
<proteinExistence type="predicted"/>
<dbReference type="Proteomes" id="UP000308707">
    <property type="component" value="Unassembled WGS sequence"/>
</dbReference>
<evidence type="ECO:0000256" key="1">
    <source>
        <dbReference type="SAM" id="Phobius"/>
    </source>
</evidence>
<name>A0A4U5JVI4_9GAMM</name>
<dbReference type="AlphaFoldDB" id="A0A4U5JVI4"/>
<dbReference type="RefSeq" id="WP_137266137.1">
    <property type="nucleotide sequence ID" value="NZ_SZUA01000001.1"/>
</dbReference>
<keyword evidence="1" id="KW-0472">Membrane</keyword>
<evidence type="ECO:0000313" key="3">
    <source>
        <dbReference type="Proteomes" id="UP000308707"/>
    </source>
</evidence>
<keyword evidence="1" id="KW-1133">Transmembrane helix</keyword>
<protein>
    <submittedName>
        <fullName evidence="2">Uncharacterized protein</fullName>
    </submittedName>
</protein>
<dbReference type="OrthoDB" id="3194910at2"/>
<dbReference type="EMBL" id="SZUA01000001">
    <property type="protein sequence ID" value="TKR33932.1"/>
    <property type="molecule type" value="Genomic_DNA"/>
</dbReference>
<comment type="caution">
    <text evidence="2">The sequence shown here is derived from an EMBL/GenBank/DDBJ whole genome shotgun (WGS) entry which is preliminary data.</text>
</comment>
<accession>A0A4U5JVI4</accession>
<keyword evidence="1" id="KW-0812">Transmembrane</keyword>